<dbReference type="AlphaFoldDB" id="A0A2T4Z3V3"/>
<comment type="caution">
    <text evidence="2">The sequence shown here is derived from an EMBL/GenBank/DDBJ whole genome shotgun (WGS) entry which is preliminary data.</text>
</comment>
<gene>
    <name evidence="2" type="ORF">C8J48_2868</name>
</gene>
<keyword evidence="1" id="KW-0732">Signal</keyword>
<name>A0A2T4Z3V3_9BACL</name>
<evidence type="ECO:0000256" key="1">
    <source>
        <dbReference type="SAM" id="SignalP"/>
    </source>
</evidence>
<organism evidence="2 3">
    <name type="scientific">Desmospora activa DSM 45169</name>
    <dbReference type="NCBI Taxonomy" id="1121389"/>
    <lineage>
        <taxon>Bacteria</taxon>
        <taxon>Bacillati</taxon>
        <taxon>Bacillota</taxon>
        <taxon>Bacilli</taxon>
        <taxon>Bacillales</taxon>
        <taxon>Thermoactinomycetaceae</taxon>
        <taxon>Desmospora</taxon>
    </lineage>
</organism>
<dbReference type="PROSITE" id="PS51257">
    <property type="entry name" value="PROKAR_LIPOPROTEIN"/>
    <property type="match status" value="1"/>
</dbReference>
<evidence type="ECO:0008006" key="4">
    <source>
        <dbReference type="Google" id="ProtNLM"/>
    </source>
</evidence>
<feature type="chain" id="PRO_5039640452" description="Lipoprotein" evidence="1">
    <location>
        <begin position="21"/>
        <end position="108"/>
    </location>
</feature>
<protein>
    <recommendedName>
        <fullName evidence="4">Lipoprotein</fullName>
    </recommendedName>
</protein>
<accession>A0A2T4Z3V3</accession>
<feature type="signal peptide" evidence="1">
    <location>
        <begin position="1"/>
        <end position="20"/>
    </location>
</feature>
<evidence type="ECO:0000313" key="3">
    <source>
        <dbReference type="Proteomes" id="UP000241639"/>
    </source>
</evidence>
<evidence type="ECO:0000313" key="2">
    <source>
        <dbReference type="EMBL" id="PTM56546.1"/>
    </source>
</evidence>
<keyword evidence="3" id="KW-1185">Reference proteome</keyword>
<reference evidence="2 3" key="1">
    <citation type="submission" date="2018-04" db="EMBL/GenBank/DDBJ databases">
        <title>Genomic Encyclopedia of Archaeal and Bacterial Type Strains, Phase II (KMG-II): from individual species to whole genera.</title>
        <authorList>
            <person name="Goeker M."/>
        </authorList>
    </citation>
    <scope>NUCLEOTIDE SEQUENCE [LARGE SCALE GENOMIC DNA]</scope>
    <source>
        <strain evidence="2 3">DSM 45169</strain>
    </source>
</reference>
<dbReference type="EMBL" id="PZZP01000002">
    <property type="protein sequence ID" value="PTM56546.1"/>
    <property type="molecule type" value="Genomic_DNA"/>
</dbReference>
<sequence>MLKKRLLLVFSSLALLTACGGFEGEWEATKKDESGCADGFIFSGDNTVTVQGGSEAFGSVAQWKDIGDDKYRLDFGFAYQVLNIERDKNRLKVQAVGESKVCTYKKAD</sequence>
<proteinExistence type="predicted"/>
<dbReference type="Proteomes" id="UP000241639">
    <property type="component" value="Unassembled WGS sequence"/>
</dbReference>